<dbReference type="STRING" id="217511.GCA_001463845_00505"/>
<dbReference type="GO" id="GO:0005829">
    <property type="term" value="C:cytosol"/>
    <property type="evidence" value="ECO:0007669"/>
    <property type="project" value="InterPro"/>
</dbReference>
<dbReference type="Gene3D" id="3.40.630.20">
    <property type="entry name" value="Peptidase C15, pyroglutamyl peptidase I-like"/>
    <property type="match status" value="1"/>
</dbReference>
<evidence type="ECO:0000256" key="5">
    <source>
        <dbReference type="ARBA" id="ARBA00022801"/>
    </source>
</evidence>
<accession>Q0G608</accession>
<dbReference type="Pfam" id="PF01470">
    <property type="entry name" value="Peptidase_C15"/>
    <property type="match status" value="1"/>
</dbReference>
<dbReference type="PRINTS" id="PR00706">
    <property type="entry name" value="PYROGLUPTASE"/>
</dbReference>
<evidence type="ECO:0000256" key="7">
    <source>
        <dbReference type="ARBA" id="ARBA00030836"/>
    </source>
</evidence>
<comment type="caution">
    <text evidence="9">The sequence shown here is derived from an EMBL/GenBank/DDBJ whole genome shotgun (WGS) entry which is preliminary data.</text>
</comment>
<evidence type="ECO:0000313" key="10">
    <source>
        <dbReference type="Proteomes" id="UP000004310"/>
    </source>
</evidence>
<reference evidence="9 10" key="1">
    <citation type="journal article" date="2010" name="J. Bacteriol.">
        <title>Genome sequence of Fulvimarina pelagi HTCC2506T, a Mn(II)-oxidizing alphaproteobacterium possessing an aerobic anoxygenic photosynthetic gene cluster and Xanthorhodopsin.</title>
        <authorList>
            <person name="Kang I."/>
            <person name="Oh H.M."/>
            <person name="Lim S.I."/>
            <person name="Ferriera S."/>
            <person name="Giovannoni S.J."/>
            <person name="Cho J.C."/>
        </authorList>
    </citation>
    <scope>NUCLEOTIDE SEQUENCE [LARGE SCALE GENOMIC DNA]</scope>
    <source>
        <strain evidence="9 10">HTCC2506</strain>
    </source>
</reference>
<dbReference type="eggNOG" id="COG2039">
    <property type="taxonomic scope" value="Bacteria"/>
</dbReference>
<keyword evidence="6" id="KW-0788">Thiol protease</keyword>
<keyword evidence="3" id="KW-0963">Cytoplasm</keyword>
<dbReference type="AlphaFoldDB" id="Q0G608"/>
<keyword evidence="5" id="KW-0378">Hydrolase</keyword>
<dbReference type="InterPro" id="IPR036440">
    <property type="entry name" value="Peptidase_C15-like_sf"/>
</dbReference>
<gene>
    <name evidence="9" type="ORF">FP2506_08691</name>
</gene>
<dbReference type="GO" id="GO:0016920">
    <property type="term" value="F:pyroglutamyl-peptidase activity"/>
    <property type="evidence" value="ECO:0007669"/>
    <property type="project" value="InterPro"/>
</dbReference>
<dbReference type="PANTHER" id="PTHR23402:SF1">
    <property type="entry name" value="PYROGLUTAMYL-PEPTIDASE I"/>
    <property type="match status" value="1"/>
</dbReference>
<evidence type="ECO:0000256" key="8">
    <source>
        <dbReference type="ARBA" id="ARBA00031559"/>
    </source>
</evidence>
<dbReference type="HOGENOM" id="CLU_1292833_0_0_5"/>
<evidence type="ECO:0000256" key="3">
    <source>
        <dbReference type="ARBA" id="ARBA00022490"/>
    </source>
</evidence>
<sequence>MKSLFAGFSSFPGAPFNPTADLIEALKQHGGAATEVYPLLLPVDWENSWTVLHEAIERTRPVNVVLFGLHMRTERLRLELVARNRRELGQKDAFGGFPAGPSILEGPSSYPCRLPWVEVAGILRREGIEFEWSNDAGAYLCNDTLYKLAHNAGALGIAAYGFVHVPMSDERVADFLASGEASPQVFNSISAEKLRSFAVGLASLLGSVSSKAS</sequence>
<evidence type="ECO:0000256" key="1">
    <source>
        <dbReference type="ARBA" id="ARBA00006641"/>
    </source>
</evidence>
<keyword evidence="10" id="KW-1185">Reference proteome</keyword>
<dbReference type="PANTHER" id="PTHR23402">
    <property type="entry name" value="PROTEASE FAMILY C15 PYROGLUTAMYL-PEPTIDASE I-RELATED"/>
    <property type="match status" value="1"/>
</dbReference>
<evidence type="ECO:0000313" key="9">
    <source>
        <dbReference type="EMBL" id="EAU42906.1"/>
    </source>
</evidence>
<keyword evidence="4" id="KW-0645">Protease</keyword>
<dbReference type="RefSeq" id="WP_007066880.1">
    <property type="nucleotide sequence ID" value="NZ_DS022272.1"/>
</dbReference>
<dbReference type="GO" id="GO:0006508">
    <property type="term" value="P:proteolysis"/>
    <property type="evidence" value="ECO:0007669"/>
    <property type="project" value="UniProtKB-KW"/>
</dbReference>
<dbReference type="Proteomes" id="UP000004310">
    <property type="component" value="Unassembled WGS sequence"/>
</dbReference>
<dbReference type="InterPro" id="IPR000816">
    <property type="entry name" value="Peptidase_C15"/>
</dbReference>
<dbReference type="InterPro" id="IPR016125">
    <property type="entry name" value="Peptidase_C15-like"/>
</dbReference>
<name>Q0G608_9HYPH</name>
<comment type="similarity">
    <text evidence="1">Belongs to the peptidase C15 family.</text>
</comment>
<dbReference type="EMBL" id="AATP01000001">
    <property type="protein sequence ID" value="EAU42906.1"/>
    <property type="molecule type" value="Genomic_DNA"/>
</dbReference>
<evidence type="ECO:0000256" key="2">
    <source>
        <dbReference type="ARBA" id="ARBA00019191"/>
    </source>
</evidence>
<organism evidence="9 10">
    <name type="scientific">Fulvimarina pelagi HTCC2506</name>
    <dbReference type="NCBI Taxonomy" id="314231"/>
    <lineage>
        <taxon>Bacteria</taxon>
        <taxon>Pseudomonadati</taxon>
        <taxon>Pseudomonadota</taxon>
        <taxon>Alphaproteobacteria</taxon>
        <taxon>Hyphomicrobiales</taxon>
        <taxon>Aurantimonadaceae</taxon>
        <taxon>Fulvimarina</taxon>
    </lineage>
</organism>
<evidence type="ECO:0000256" key="4">
    <source>
        <dbReference type="ARBA" id="ARBA00022670"/>
    </source>
</evidence>
<protein>
    <recommendedName>
        <fullName evidence="2">Pyrrolidone-carboxylate peptidase</fullName>
    </recommendedName>
    <alternativeName>
        <fullName evidence="7">5-oxoprolyl-peptidase</fullName>
    </alternativeName>
    <alternativeName>
        <fullName evidence="8">Pyroglutamyl-peptidase I</fullName>
    </alternativeName>
</protein>
<proteinExistence type="inferred from homology"/>
<evidence type="ECO:0000256" key="6">
    <source>
        <dbReference type="ARBA" id="ARBA00022807"/>
    </source>
</evidence>
<dbReference type="SUPFAM" id="SSF53182">
    <property type="entry name" value="Pyrrolidone carboxyl peptidase (pyroglutamate aminopeptidase)"/>
    <property type="match status" value="1"/>
</dbReference>